<dbReference type="SMART" id="SM00829">
    <property type="entry name" value="PKS_ER"/>
    <property type="match status" value="1"/>
</dbReference>
<accession>H8H1B5</accession>
<dbReference type="PANTHER" id="PTHR42683">
    <property type="entry name" value="ALDEHYDE REDUCTASE"/>
    <property type="match status" value="1"/>
</dbReference>
<dbReference type="AlphaFoldDB" id="H8H1B5"/>
<dbReference type="OrthoDB" id="9806940at2"/>
<feature type="domain" description="Enoyl reductase (ER)" evidence="7">
    <location>
        <begin position="27"/>
        <end position="361"/>
    </location>
</feature>
<dbReference type="Proteomes" id="UP000007575">
    <property type="component" value="Plasmid P2"/>
</dbReference>
<evidence type="ECO:0000256" key="2">
    <source>
        <dbReference type="ARBA" id="ARBA00022723"/>
    </source>
</evidence>
<keyword evidence="3 5" id="KW-0862">Zinc</keyword>
<keyword evidence="2 5" id="KW-0479">Metal-binding</keyword>
<dbReference type="EMBL" id="CP002193">
    <property type="protein sequence ID" value="AFD27312.1"/>
    <property type="molecule type" value="Genomic_DNA"/>
</dbReference>
<gene>
    <name evidence="8" type="primary">adh</name>
    <name evidence="8" type="ordered locus">DGo_PB0043</name>
</gene>
<dbReference type="Gene3D" id="3.90.180.10">
    <property type="entry name" value="Medium-chain alcohol dehydrogenases, catalytic domain"/>
    <property type="match status" value="1"/>
</dbReference>
<dbReference type="InterPro" id="IPR047109">
    <property type="entry name" value="CAD-like"/>
</dbReference>
<evidence type="ECO:0000259" key="7">
    <source>
        <dbReference type="SMART" id="SM00829"/>
    </source>
</evidence>
<geneLocation type="plasmid" evidence="8 9">
    <name>P2</name>
</geneLocation>
<dbReference type="Pfam" id="PF08240">
    <property type="entry name" value="ADH_N"/>
    <property type="match status" value="1"/>
</dbReference>
<evidence type="ECO:0000256" key="1">
    <source>
        <dbReference type="ARBA" id="ARBA00001947"/>
    </source>
</evidence>
<dbReference type="PROSITE" id="PS00059">
    <property type="entry name" value="ADH_ZINC"/>
    <property type="match status" value="1"/>
</dbReference>
<evidence type="ECO:0000313" key="8">
    <source>
        <dbReference type="EMBL" id="AFD27312.1"/>
    </source>
</evidence>
<dbReference type="GO" id="GO:0008106">
    <property type="term" value="F:alcohol dehydrogenase (NADP+) activity"/>
    <property type="evidence" value="ECO:0007669"/>
    <property type="project" value="UniProtKB-ARBA"/>
</dbReference>
<comment type="cofactor">
    <cofactor evidence="1 5">
        <name>Zn(2+)</name>
        <dbReference type="ChEBI" id="CHEBI:29105"/>
    </cofactor>
</comment>
<reference evidence="8 9" key="1">
    <citation type="journal article" date="2012" name="PLoS ONE">
        <title>Genome sequence and transcriptome analysis of the radioresistant bacterium Deinococcus gobiensis: insights into the extreme environmental adaptations.</title>
        <authorList>
            <person name="Yuan M."/>
            <person name="Chen M."/>
            <person name="Zhang W."/>
            <person name="Lu W."/>
            <person name="Wang J."/>
            <person name="Yang M."/>
            <person name="Zhao P."/>
            <person name="Tang R."/>
            <person name="Li X."/>
            <person name="Hao Y."/>
            <person name="Zhou Z."/>
            <person name="Zhan Y."/>
            <person name="Yu H."/>
            <person name="Teng C."/>
            <person name="Yan Y."/>
            <person name="Ping S."/>
            <person name="Wang Y."/>
            <person name="Lin M."/>
        </authorList>
    </citation>
    <scope>NUCLEOTIDE SEQUENCE [LARGE SCALE GENOMIC DNA]</scope>
    <source>
        <strain evidence="9">DSM 21396 / JCM 16679 / CGMCC 1.7299 / I-0</strain>
        <plasmid evidence="8">P2</plasmid>
    </source>
</reference>
<keyword evidence="8" id="KW-0614">Plasmid</keyword>
<dbReference type="InterPro" id="IPR013154">
    <property type="entry name" value="ADH-like_N"/>
</dbReference>
<dbReference type="HOGENOM" id="CLU_026673_20_2_0"/>
<dbReference type="KEGG" id="dgo:DGo_PB0043"/>
<evidence type="ECO:0000256" key="6">
    <source>
        <dbReference type="SAM" id="MobiDB-lite"/>
    </source>
</evidence>
<dbReference type="SUPFAM" id="SSF51735">
    <property type="entry name" value="NAD(P)-binding Rossmann-fold domains"/>
    <property type="match status" value="1"/>
</dbReference>
<name>H8H1B5_DEIGI</name>
<dbReference type="InterPro" id="IPR011032">
    <property type="entry name" value="GroES-like_sf"/>
</dbReference>
<dbReference type="InterPro" id="IPR002328">
    <property type="entry name" value="ADH_Zn_CS"/>
</dbReference>
<keyword evidence="4" id="KW-0560">Oxidoreductase</keyword>
<dbReference type="CDD" id="cd05283">
    <property type="entry name" value="CAD1"/>
    <property type="match status" value="1"/>
</dbReference>
<dbReference type="GO" id="GO:0008270">
    <property type="term" value="F:zinc ion binding"/>
    <property type="evidence" value="ECO:0007669"/>
    <property type="project" value="InterPro"/>
</dbReference>
<dbReference type="PATRIC" id="fig|745776.4.peg.3454"/>
<dbReference type="Pfam" id="PF00107">
    <property type="entry name" value="ADH_zinc_N"/>
    <property type="match status" value="1"/>
</dbReference>
<dbReference type="FunFam" id="3.40.50.720:FF:000022">
    <property type="entry name" value="Cinnamyl alcohol dehydrogenase"/>
    <property type="match status" value="1"/>
</dbReference>
<evidence type="ECO:0000256" key="5">
    <source>
        <dbReference type="RuleBase" id="RU361277"/>
    </source>
</evidence>
<proteinExistence type="inferred from homology"/>
<dbReference type="InterPro" id="IPR013149">
    <property type="entry name" value="ADH-like_C"/>
</dbReference>
<dbReference type="SUPFAM" id="SSF50129">
    <property type="entry name" value="GroES-like"/>
    <property type="match status" value="1"/>
</dbReference>
<comment type="similarity">
    <text evidence="5">Belongs to the zinc-containing alcohol dehydrogenase family.</text>
</comment>
<feature type="region of interest" description="Disordered" evidence="6">
    <location>
        <begin position="1"/>
        <end position="28"/>
    </location>
</feature>
<evidence type="ECO:0000256" key="3">
    <source>
        <dbReference type="ARBA" id="ARBA00022833"/>
    </source>
</evidence>
<evidence type="ECO:0000313" key="9">
    <source>
        <dbReference type="Proteomes" id="UP000007575"/>
    </source>
</evidence>
<protein>
    <submittedName>
        <fullName evidence="8">Alcohol dehydrogenase GroES-like protein</fullName>
    </submittedName>
</protein>
<organism evidence="8 9">
    <name type="scientific">Deinococcus gobiensis (strain DSM 21396 / JCM 16679 / CGMCC 1.7299 / I-0)</name>
    <dbReference type="NCBI Taxonomy" id="745776"/>
    <lineage>
        <taxon>Bacteria</taxon>
        <taxon>Thermotogati</taxon>
        <taxon>Deinococcota</taxon>
        <taxon>Deinococci</taxon>
        <taxon>Deinococcales</taxon>
        <taxon>Deinococcaceae</taxon>
        <taxon>Deinococcus</taxon>
    </lineage>
</organism>
<feature type="compositionally biased region" description="Basic and acidic residues" evidence="6">
    <location>
        <begin position="1"/>
        <end position="10"/>
    </location>
</feature>
<keyword evidence="9" id="KW-1185">Reference proteome</keyword>
<sequence length="374" mass="40070">MTQHYPREVEVQPDGTKAQGTPATGYGAADKTSLLTPMHFERRVPGPSDVQIEILYCGVCHSDLHQVRDDWENTVWPCIPGHEIVGRVSAVGAEVTKFKVGDLAGVGCMVDSCQHCDSCQKGEEQYCENGWLATYNGPFKPDGSNTFGGYSDHIVVTEGFVLRIPDNLDLKGVAPILCAGVTTYSPMKHWGVKAGMKVGVVALGGLGHMAVQIASALGADVTVFTTKPEKAKDAGHLGAKASVVSTDEDAMKALKGSLDFILDTIPVGHDVNPYLQCLKHDGQMVLVGALEKLEPPNNMLMATQRVGIAGSLIGSLAETQEVLDLCGQHGITAQVEMIDIQDINGAFERMLGEEIHYRAVIDMASLKKDRNAAD</sequence>
<dbReference type="InterPro" id="IPR036291">
    <property type="entry name" value="NAD(P)-bd_dom_sf"/>
</dbReference>
<dbReference type="InterPro" id="IPR020843">
    <property type="entry name" value="ER"/>
</dbReference>
<evidence type="ECO:0000256" key="4">
    <source>
        <dbReference type="ARBA" id="ARBA00023002"/>
    </source>
</evidence>
<dbReference type="Gene3D" id="3.40.50.720">
    <property type="entry name" value="NAD(P)-binding Rossmann-like Domain"/>
    <property type="match status" value="1"/>
</dbReference>